<evidence type="ECO:0000313" key="2">
    <source>
        <dbReference type="Proteomes" id="UP000005239"/>
    </source>
</evidence>
<reference evidence="1" key="2">
    <citation type="submission" date="2022-06" db="UniProtKB">
        <authorList>
            <consortium name="EnsemblMetazoa"/>
        </authorList>
    </citation>
    <scope>IDENTIFICATION</scope>
    <source>
        <strain evidence="1">PS312</strain>
    </source>
</reference>
<evidence type="ECO:0000313" key="1">
    <source>
        <dbReference type="EnsemblMetazoa" id="PPA36069.1"/>
    </source>
</evidence>
<gene>
    <name evidence="1" type="primary">WBGene00274438</name>
</gene>
<keyword evidence="2" id="KW-1185">Reference proteome</keyword>
<reference evidence="2" key="1">
    <citation type="journal article" date="2008" name="Nat. Genet.">
        <title>The Pristionchus pacificus genome provides a unique perspective on nematode lifestyle and parasitism.</title>
        <authorList>
            <person name="Dieterich C."/>
            <person name="Clifton S.W."/>
            <person name="Schuster L.N."/>
            <person name="Chinwalla A."/>
            <person name="Delehaunty K."/>
            <person name="Dinkelacker I."/>
            <person name="Fulton L."/>
            <person name="Fulton R."/>
            <person name="Godfrey J."/>
            <person name="Minx P."/>
            <person name="Mitreva M."/>
            <person name="Roeseler W."/>
            <person name="Tian H."/>
            <person name="Witte H."/>
            <person name="Yang S.P."/>
            <person name="Wilson R.K."/>
            <person name="Sommer R.J."/>
        </authorList>
    </citation>
    <scope>NUCLEOTIDE SEQUENCE [LARGE SCALE GENOMIC DNA]</scope>
    <source>
        <strain evidence="2">PS312</strain>
    </source>
</reference>
<proteinExistence type="predicted"/>
<sequence length="338" mass="39794">DLGLPLQSTTSLPLVVFCLPPVDIPDPDPSTAFNSSSARCRQTGEVHTPRLTLRRRRFPEPVALRRRRFPEPIALRRRRFPEPVALRRRRFPEPVALRRRRFPEPIALRRRRFPEPIALRRRRFPEPVALRRRRFPEPVALRRRRFPEPVALRRRRFPEPVALRRRRFPEPVALRRRRFLEPIALLLQTAQWQLILLLVAVVSSPPVYEKHGSSSFSEFRASLYDYWSFIGSTLLDAKRMLPTVLKGEARIIYQSIPDQMRTDNSSMDRLMETFEQRLFSDTEIDLLKDELRSFKQSGRPVHSFAEDIRGAAVKPILETLMTSPAQETARRKRLFCLD</sequence>
<accession>A0A2A6BLL2</accession>
<dbReference type="OrthoDB" id="5875139at2759"/>
<dbReference type="Proteomes" id="UP000005239">
    <property type="component" value="Unassembled WGS sequence"/>
</dbReference>
<dbReference type="AlphaFoldDB" id="A0A2A6BLL2"/>
<accession>A0A8R1UQF1</accession>
<protein>
    <submittedName>
        <fullName evidence="1">Uncharacterized protein</fullName>
    </submittedName>
</protein>
<dbReference type="EnsemblMetazoa" id="PPA36069.1">
    <property type="protein sequence ID" value="PPA36069.1"/>
    <property type="gene ID" value="WBGene00274438"/>
</dbReference>
<organism evidence="1 2">
    <name type="scientific">Pristionchus pacificus</name>
    <name type="common">Parasitic nematode worm</name>
    <dbReference type="NCBI Taxonomy" id="54126"/>
    <lineage>
        <taxon>Eukaryota</taxon>
        <taxon>Metazoa</taxon>
        <taxon>Ecdysozoa</taxon>
        <taxon>Nematoda</taxon>
        <taxon>Chromadorea</taxon>
        <taxon>Rhabditida</taxon>
        <taxon>Rhabditina</taxon>
        <taxon>Diplogasteromorpha</taxon>
        <taxon>Diplogasteroidea</taxon>
        <taxon>Neodiplogasteridae</taxon>
        <taxon>Pristionchus</taxon>
    </lineage>
</organism>
<name>A0A2A6BLL2_PRIPA</name>